<accession>A0A2S7ITX8</accession>
<proteinExistence type="predicted"/>
<dbReference type="GO" id="GO:0046872">
    <property type="term" value="F:metal ion binding"/>
    <property type="evidence" value="ECO:0007669"/>
    <property type="project" value="UniProtKB-KW"/>
</dbReference>
<dbReference type="PROSITE" id="PS01085">
    <property type="entry name" value="RIBUL_P_3_EPIMER_1"/>
    <property type="match status" value="1"/>
</dbReference>
<evidence type="ECO:0000256" key="2">
    <source>
        <dbReference type="ARBA" id="ARBA00023235"/>
    </source>
</evidence>
<dbReference type="Pfam" id="PF00834">
    <property type="entry name" value="Ribul_P_3_epim"/>
    <property type="match status" value="1"/>
</dbReference>
<evidence type="ECO:0000313" key="4">
    <source>
        <dbReference type="Proteomes" id="UP000238493"/>
    </source>
</evidence>
<dbReference type="InterPro" id="IPR000056">
    <property type="entry name" value="Ribul_P_3_epim-like"/>
</dbReference>
<dbReference type="InterPro" id="IPR011060">
    <property type="entry name" value="RibuloseP-bd_barrel"/>
</dbReference>
<dbReference type="PANTHER" id="PTHR11749">
    <property type="entry name" value="RIBULOSE-5-PHOSPHATE-3-EPIMERASE"/>
    <property type="match status" value="1"/>
</dbReference>
<dbReference type="GO" id="GO:0016857">
    <property type="term" value="F:racemase and epimerase activity, acting on carbohydrates and derivatives"/>
    <property type="evidence" value="ECO:0007669"/>
    <property type="project" value="InterPro"/>
</dbReference>
<dbReference type="SUPFAM" id="SSF51366">
    <property type="entry name" value="Ribulose-phoshate binding barrel"/>
    <property type="match status" value="1"/>
</dbReference>
<keyword evidence="4" id="KW-1185">Reference proteome</keyword>
<dbReference type="Gene3D" id="3.20.20.70">
    <property type="entry name" value="Aldolase class I"/>
    <property type="match status" value="1"/>
</dbReference>
<keyword evidence="2" id="KW-0413">Isomerase</keyword>
<name>A0A2S7ITX8_9HYPH</name>
<evidence type="ECO:0000256" key="1">
    <source>
        <dbReference type="ARBA" id="ARBA00022723"/>
    </source>
</evidence>
<feature type="non-terminal residue" evidence="3">
    <location>
        <position position="102"/>
    </location>
</feature>
<dbReference type="EMBL" id="PTRC01000205">
    <property type="protein sequence ID" value="PQA71473.1"/>
    <property type="molecule type" value="Genomic_DNA"/>
</dbReference>
<dbReference type="InterPro" id="IPR013785">
    <property type="entry name" value="Aldolase_TIM"/>
</dbReference>
<organism evidence="3 4">
    <name type="scientific">Brucella oryzae</name>
    <dbReference type="NCBI Taxonomy" id="335286"/>
    <lineage>
        <taxon>Bacteria</taxon>
        <taxon>Pseudomonadati</taxon>
        <taxon>Pseudomonadota</taxon>
        <taxon>Alphaproteobacteria</taxon>
        <taxon>Hyphomicrobiales</taxon>
        <taxon>Brucellaceae</taxon>
        <taxon>Brucella/Ochrobactrum group</taxon>
        <taxon>Brucella</taxon>
    </lineage>
</organism>
<reference evidence="3 4" key="1">
    <citation type="submission" date="2018-02" db="EMBL/GenBank/DDBJ databases">
        <title>Draft genome sequence of Ochrobactrum oryzae found in Brazil.</title>
        <authorList>
            <person name="Cerdeira L."/>
            <person name="Andrade F."/>
            <person name="Zacariotto T."/>
            <person name="Barbosa B."/>
            <person name="Santos S."/>
            <person name="Cassetari V."/>
            <person name="Lincopan N."/>
        </authorList>
    </citation>
    <scope>NUCLEOTIDE SEQUENCE [LARGE SCALE GENOMIC DNA]</scope>
    <source>
        <strain evidence="3 4">OA447</strain>
    </source>
</reference>
<gene>
    <name evidence="3" type="ORF">C3731_21985</name>
</gene>
<comment type="caution">
    <text evidence="3">The sequence shown here is derived from an EMBL/GenBank/DDBJ whole genome shotgun (WGS) entry which is preliminary data.</text>
</comment>
<dbReference type="AlphaFoldDB" id="A0A2S7ITX8"/>
<keyword evidence="1" id="KW-0479">Metal-binding</keyword>
<dbReference type="GO" id="GO:0005975">
    <property type="term" value="P:carbohydrate metabolic process"/>
    <property type="evidence" value="ECO:0007669"/>
    <property type="project" value="InterPro"/>
</dbReference>
<dbReference type="Proteomes" id="UP000238493">
    <property type="component" value="Unassembled WGS sequence"/>
</dbReference>
<feature type="non-terminal residue" evidence="3">
    <location>
        <position position="1"/>
    </location>
</feature>
<sequence>VDAVLEAGADWVHIDVMDGHFVTNITFCPQVGKAIRPRNKAFFDAHLIIAPGDPYMAPFAAAGFDLITIHAASGPHTPRSLPSICALGKTAGLAVIPATNDD</sequence>
<evidence type="ECO:0000313" key="3">
    <source>
        <dbReference type="EMBL" id="PQA71473.1"/>
    </source>
</evidence>
<protein>
    <submittedName>
        <fullName evidence="3">Ribulose-phosphate 3-epimerase</fullName>
    </submittedName>
</protein>